<feature type="compositionally biased region" description="Gly residues" evidence="1">
    <location>
        <begin position="120"/>
        <end position="129"/>
    </location>
</feature>
<dbReference type="GeneID" id="115481060"/>
<dbReference type="InParanoid" id="A0A6P7Z9B6"/>
<accession>A0A6P7Z9B6</accession>
<reference evidence="3" key="2">
    <citation type="submission" date="2025-08" db="UniProtKB">
        <authorList>
            <consortium name="RefSeq"/>
        </authorList>
    </citation>
    <scope>IDENTIFICATION</scope>
</reference>
<protein>
    <submittedName>
        <fullName evidence="3">Uncharacterized protein LOC115481060 isoform X1</fullName>
    </submittedName>
</protein>
<keyword evidence="2" id="KW-1185">Reference proteome</keyword>
<proteinExistence type="predicted"/>
<dbReference type="RefSeq" id="XP_030075917.1">
    <property type="nucleotide sequence ID" value="XM_030220057.1"/>
</dbReference>
<gene>
    <name evidence="3" type="primary">LOC115481060</name>
</gene>
<evidence type="ECO:0000313" key="3">
    <source>
        <dbReference type="RefSeq" id="XP_030075917.1"/>
    </source>
</evidence>
<feature type="region of interest" description="Disordered" evidence="1">
    <location>
        <begin position="110"/>
        <end position="129"/>
    </location>
</feature>
<organism evidence="2 3">
    <name type="scientific">Microcaecilia unicolor</name>
    <dbReference type="NCBI Taxonomy" id="1415580"/>
    <lineage>
        <taxon>Eukaryota</taxon>
        <taxon>Metazoa</taxon>
        <taxon>Chordata</taxon>
        <taxon>Craniata</taxon>
        <taxon>Vertebrata</taxon>
        <taxon>Euteleostomi</taxon>
        <taxon>Amphibia</taxon>
        <taxon>Gymnophiona</taxon>
        <taxon>Siphonopidae</taxon>
        <taxon>Microcaecilia</taxon>
    </lineage>
</organism>
<dbReference type="AlphaFoldDB" id="A0A6P7Z9B6"/>
<sequence length="271" mass="28262">MADRELPVDATDAAHRSFNFGLDLCNPSGFGFNFGINRPSPDRPGGVGVGVNVGRPGGVGVDVNVGRPSSDKPGGVGVDVNVGRPSSDSPGGVGVGVNVGRPGGVGVDVNVGRPSSDKPGGVGVGVNVGRPGGVGVDVNVGKPSSDRPSGVGVGVHENGTYPVMYYGTTVPDAVQIIRRGFGHSQDSNSGHAVCLTQDIASVRSHLPRQNPNRQVILKVQVNLPRDQVVPNNLGEYCIWDYTLLQPVEVMEAPGAQLRRLQNMLERLARRW</sequence>
<dbReference type="OrthoDB" id="10522064at2759"/>
<dbReference type="KEGG" id="muo:115481060"/>
<name>A0A6P7Z9B6_9AMPH</name>
<dbReference type="Proteomes" id="UP000515156">
    <property type="component" value="Chromosome 11"/>
</dbReference>
<reference evidence="2" key="1">
    <citation type="submission" date="2024-06" db="UniProtKB">
        <authorList>
            <consortium name="RefSeq"/>
        </authorList>
    </citation>
    <scope>NUCLEOTIDE SEQUENCE [LARGE SCALE GENOMIC DNA]</scope>
</reference>
<evidence type="ECO:0000313" key="2">
    <source>
        <dbReference type="Proteomes" id="UP000515156"/>
    </source>
</evidence>
<evidence type="ECO:0000256" key="1">
    <source>
        <dbReference type="SAM" id="MobiDB-lite"/>
    </source>
</evidence>